<dbReference type="Pfam" id="PF00069">
    <property type="entry name" value="Pkinase"/>
    <property type="match status" value="1"/>
</dbReference>
<name>A0AAV1EX46_XYRNO</name>
<dbReference type="PANTHER" id="PTHR47027">
    <property type="entry name" value="REVERSE TRANSCRIPTASE DOMAIN-CONTAINING PROTEIN"/>
    <property type="match status" value="1"/>
</dbReference>
<evidence type="ECO:0000259" key="1">
    <source>
        <dbReference type="Pfam" id="PF00069"/>
    </source>
</evidence>
<evidence type="ECO:0000313" key="3">
    <source>
        <dbReference type="Proteomes" id="UP001178508"/>
    </source>
</evidence>
<organism evidence="2 3">
    <name type="scientific">Xyrichtys novacula</name>
    <name type="common">Pearly razorfish</name>
    <name type="synonym">Hemipteronotus novacula</name>
    <dbReference type="NCBI Taxonomy" id="13765"/>
    <lineage>
        <taxon>Eukaryota</taxon>
        <taxon>Metazoa</taxon>
        <taxon>Chordata</taxon>
        <taxon>Craniata</taxon>
        <taxon>Vertebrata</taxon>
        <taxon>Euteleostomi</taxon>
        <taxon>Actinopterygii</taxon>
        <taxon>Neopterygii</taxon>
        <taxon>Teleostei</taxon>
        <taxon>Neoteleostei</taxon>
        <taxon>Acanthomorphata</taxon>
        <taxon>Eupercaria</taxon>
        <taxon>Labriformes</taxon>
        <taxon>Labridae</taxon>
        <taxon>Xyrichtys</taxon>
    </lineage>
</organism>
<dbReference type="CDD" id="cd09076">
    <property type="entry name" value="L1-EN"/>
    <property type="match status" value="1"/>
</dbReference>
<keyword evidence="3" id="KW-1185">Reference proteome</keyword>
<accession>A0AAV1EX46</accession>
<gene>
    <name evidence="2" type="ORF">XNOV1_A001514</name>
</gene>
<dbReference type="EMBL" id="OY660866">
    <property type="protein sequence ID" value="CAJ1053412.1"/>
    <property type="molecule type" value="Genomic_DNA"/>
</dbReference>
<dbReference type="InterPro" id="IPR011009">
    <property type="entry name" value="Kinase-like_dom_sf"/>
</dbReference>
<protein>
    <submittedName>
        <fullName evidence="2">Hypp3184</fullName>
    </submittedName>
</protein>
<dbReference type="SUPFAM" id="SSF56219">
    <property type="entry name" value="DNase I-like"/>
    <property type="match status" value="1"/>
</dbReference>
<dbReference type="SUPFAM" id="SSF56112">
    <property type="entry name" value="Protein kinase-like (PK-like)"/>
    <property type="match status" value="1"/>
</dbReference>
<sequence length="982" mass="111368">MECANTPHTGHATLLSRELARYNISIAGLCESRWRDSGEKKEGDHSYIWSSPNDKKGLYGMGYIAMPCHVRKSLIGWTPVSERLLTARFHHQHGKLTIIVAYAPTEVADDKTKNAFFDQLHQVILQVPPHDITIVLADFNVTVSSASRDLQTKNIIGPESPDPITNNNGDRFQHLCSAGGLSIVDTWFPRKNIYKWTWYSNDGKTRKALDHIIISSRWKSSVTNCRVYRGAQLGNTDHRLLVAQLRLKLKAVPSSRAPPRVRSSHLQDPTITSAFTSSISNRYNTLAREELTNWNLFVSTINQAAADSTQRPHHTPRRPWISPTTLEIIELRRAARLRGNMIEYRCLNRIRNTAIQEDRERFWQGEAERLESAAENNNYTQVYRTLRRVKSGPQHKVVQVKDAQGNILNSEDECINRWKEHFSNLLHHPAPQTDPTLTAASENASANDNCSIDPVTREEVMQALSKLKNDRAPGICNITAEMLKWGGDNTIDWLTEIINHVWKQKTPPTGGLHAKPLHHRPDLCPPRICARIPGVKLGSYTLTDLEYADDTTLFCSTLDQLKEALEIYQEESNKLGLRVSWPKTKLMHIRGDTPPPLHISGEEVEFVTSFIYLGSIITNNSNIITEINWRRALAASAMKTLWKPLWRHHSISRATKLRIYNTSVLSILLYGAETWPLNKTLAARIDGFDTRALRSIEGIKWPDRVSNITLSEHADTPAPCLPTGSTASIALQIVDLKVKLIDLGPARPVSACPAGAWVQTLWYSAPEVLMQLPFHEAVDMWSLGVTAVEMVTGYALYPEDTKYDALSYITQVQGQPEDHLVDKSITPEYFFTPQDAAPRRWRLKAPEEFEQESGYRPQIKYPSFNSLDDLEELMDLQRGHDEDHHLDTVMMESEVAIPMDTICTEYHQPEERKTEEEEIWKRTSLSAEYKEMKNNSWFGRAVGWIRASFNFGFLGRGERLPDSMVLSNTHRLPGAPVSPNSV</sequence>
<dbReference type="GO" id="GO:0004672">
    <property type="term" value="F:protein kinase activity"/>
    <property type="evidence" value="ECO:0007669"/>
    <property type="project" value="InterPro"/>
</dbReference>
<feature type="domain" description="Protein kinase" evidence="1">
    <location>
        <begin position="736"/>
        <end position="805"/>
    </location>
</feature>
<dbReference type="InterPro" id="IPR036691">
    <property type="entry name" value="Endo/exonu/phosph_ase_sf"/>
</dbReference>
<reference evidence="2" key="1">
    <citation type="submission" date="2023-08" db="EMBL/GenBank/DDBJ databases">
        <authorList>
            <person name="Alioto T."/>
            <person name="Alioto T."/>
            <person name="Gomez Garrido J."/>
        </authorList>
    </citation>
    <scope>NUCLEOTIDE SEQUENCE</scope>
</reference>
<dbReference type="PANTHER" id="PTHR47027:SF24">
    <property type="entry name" value="RIBONUCLEASE H"/>
    <property type="match status" value="1"/>
</dbReference>
<dbReference type="AlphaFoldDB" id="A0AAV1EX46"/>
<dbReference type="Proteomes" id="UP001178508">
    <property type="component" value="Chromosome 3"/>
</dbReference>
<dbReference type="GO" id="GO:0005524">
    <property type="term" value="F:ATP binding"/>
    <property type="evidence" value="ECO:0007669"/>
    <property type="project" value="InterPro"/>
</dbReference>
<dbReference type="Gene3D" id="1.10.510.10">
    <property type="entry name" value="Transferase(Phosphotransferase) domain 1"/>
    <property type="match status" value="1"/>
</dbReference>
<dbReference type="Gene3D" id="3.60.10.10">
    <property type="entry name" value="Endonuclease/exonuclease/phosphatase"/>
    <property type="match status" value="1"/>
</dbReference>
<evidence type="ECO:0000313" key="2">
    <source>
        <dbReference type="EMBL" id="CAJ1053412.1"/>
    </source>
</evidence>
<proteinExistence type="predicted"/>
<dbReference type="InterPro" id="IPR000719">
    <property type="entry name" value="Prot_kinase_dom"/>
</dbReference>